<evidence type="ECO:0000313" key="2">
    <source>
        <dbReference type="EMBL" id="GGG69158.1"/>
    </source>
</evidence>
<proteinExistence type="predicted"/>
<gene>
    <name evidence="2" type="ORF">GCM10011398_11450</name>
</gene>
<keyword evidence="1" id="KW-1133">Transmembrane helix</keyword>
<dbReference type="RefSeq" id="WP_188454410.1">
    <property type="nucleotide sequence ID" value="NZ_BMFR01000003.1"/>
</dbReference>
<keyword evidence="1" id="KW-0472">Membrane</keyword>
<accession>A0A917LZI3</accession>
<keyword evidence="1" id="KW-0812">Transmembrane</keyword>
<feature type="transmembrane region" description="Helical" evidence="1">
    <location>
        <begin position="29"/>
        <end position="46"/>
    </location>
</feature>
<keyword evidence="3" id="KW-1185">Reference proteome</keyword>
<dbReference type="EMBL" id="BMFR01000003">
    <property type="protein sequence ID" value="GGG69158.1"/>
    <property type="molecule type" value="Genomic_DNA"/>
</dbReference>
<reference evidence="2" key="1">
    <citation type="journal article" date="2014" name="Int. J. Syst. Evol. Microbiol.">
        <title>Complete genome sequence of Corynebacterium casei LMG S-19264T (=DSM 44701T), isolated from a smear-ripened cheese.</title>
        <authorList>
            <consortium name="US DOE Joint Genome Institute (JGI-PGF)"/>
            <person name="Walter F."/>
            <person name="Albersmeier A."/>
            <person name="Kalinowski J."/>
            <person name="Ruckert C."/>
        </authorList>
    </citation>
    <scope>NUCLEOTIDE SEQUENCE</scope>
    <source>
        <strain evidence="2">CGMCC 1.12754</strain>
    </source>
</reference>
<protein>
    <submittedName>
        <fullName evidence="2">Uncharacterized protein</fullName>
    </submittedName>
</protein>
<dbReference type="AlphaFoldDB" id="A0A917LZI3"/>
<comment type="caution">
    <text evidence="2">The sequence shown here is derived from an EMBL/GenBank/DDBJ whole genome shotgun (WGS) entry which is preliminary data.</text>
</comment>
<organism evidence="2 3">
    <name type="scientific">Virgibacillus oceani</name>
    <dbReference type="NCBI Taxonomy" id="1479511"/>
    <lineage>
        <taxon>Bacteria</taxon>
        <taxon>Bacillati</taxon>
        <taxon>Bacillota</taxon>
        <taxon>Bacilli</taxon>
        <taxon>Bacillales</taxon>
        <taxon>Bacillaceae</taxon>
        <taxon>Virgibacillus</taxon>
    </lineage>
</organism>
<sequence length="68" mass="7888">MKKILLYILLFLLVTIVASFILGYSKFGFTVGFIFILVAIGAANIFQMKNTEYLHHKLHDSNVRRNKR</sequence>
<name>A0A917LZI3_9BACI</name>
<reference evidence="2" key="2">
    <citation type="submission" date="2020-09" db="EMBL/GenBank/DDBJ databases">
        <authorList>
            <person name="Sun Q."/>
            <person name="Zhou Y."/>
        </authorList>
    </citation>
    <scope>NUCLEOTIDE SEQUENCE</scope>
    <source>
        <strain evidence="2">CGMCC 1.12754</strain>
    </source>
</reference>
<evidence type="ECO:0000313" key="3">
    <source>
        <dbReference type="Proteomes" id="UP000622860"/>
    </source>
</evidence>
<evidence type="ECO:0000256" key="1">
    <source>
        <dbReference type="SAM" id="Phobius"/>
    </source>
</evidence>
<dbReference type="Proteomes" id="UP000622860">
    <property type="component" value="Unassembled WGS sequence"/>
</dbReference>